<sequence length="504" mass="56997">MLQLPFAIQLLSIAFYTPQPAQSNPHQPQNLTWVVLDAHSDILNSTSSMAVLRSWFPDLYFDFGEMVLGLENYKNYRPGMLSPRYMKRWPFYVCPGYKKETAHRNKSPVPIGPNNVLTEHRVPPPPSTRTPGKSYSSPRKRSSTPAVYSYFPPQRRPGNPLWDIAKATYQLVNSTNPNLTIACWFCYNVQPPYYEAVGLVSSYNTSSSDEACRWKHGSQTLQSISGKGTCIGKVPTQYKQYCNTTHSTINTTLFYIPPRNGWWACSTGLTACAHGHVINTTGFCILVQVMLRIYLHTEEDIYNTYSGSELIRHKREPISTLTVALLVGLGLTGAGTGIASFAHQYSQYHNLRVAIDEDLERIETSISHLQKSLTSLSEVVLQNRRGLDLLFLQEEGLCVALREECCFYADHSGIVQNSMNKLREGLNIQRRDREGQQGWFESWYKFPPWLTTLLSAVAGPLILLILLCTFGPCSLKRLSTFIGRICLDYVPNQIFQLCTHCHSN</sequence>
<keyword evidence="2" id="KW-1133">Transmembrane helix</keyword>
<keyword evidence="2" id="KW-0472">Membrane</keyword>
<protein>
    <recommendedName>
        <fullName evidence="6">Envelope glycoprotein</fullName>
    </recommendedName>
</protein>
<dbReference type="OMA" id="TFIGRIC"/>
<evidence type="ECO:0000256" key="1">
    <source>
        <dbReference type="SAM" id="MobiDB-lite"/>
    </source>
</evidence>
<keyword evidence="3" id="KW-0732">Signal</keyword>
<dbReference type="PANTHER" id="PTHR10424">
    <property type="entry name" value="VIRAL ENVELOPE PROTEIN"/>
    <property type="match status" value="1"/>
</dbReference>
<feature type="region of interest" description="Disordered" evidence="1">
    <location>
        <begin position="102"/>
        <end position="147"/>
    </location>
</feature>
<evidence type="ECO:0000256" key="2">
    <source>
        <dbReference type="SAM" id="Phobius"/>
    </source>
</evidence>
<feature type="transmembrane region" description="Helical" evidence="2">
    <location>
        <begin position="449"/>
        <end position="470"/>
    </location>
</feature>
<dbReference type="Pfam" id="PF00429">
    <property type="entry name" value="TLV_coat"/>
    <property type="match status" value="1"/>
</dbReference>
<dbReference type="CDD" id="cd09851">
    <property type="entry name" value="HTLV-1-like_HR1-HR2"/>
    <property type="match status" value="1"/>
</dbReference>
<keyword evidence="2" id="KW-0812">Transmembrane</keyword>
<reference evidence="4" key="1">
    <citation type="submission" date="2025-08" db="UniProtKB">
        <authorList>
            <consortium name="Ensembl"/>
        </authorList>
    </citation>
    <scope>IDENTIFICATION</scope>
</reference>
<keyword evidence="5" id="KW-1185">Reference proteome</keyword>
<dbReference type="Gene3D" id="3.90.310.10">
    <property type="entry name" value="ENV polyprotein, receptor-binding domain"/>
    <property type="match status" value="1"/>
</dbReference>
<dbReference type="OrthoDB" id="9633697at2759"/>
<dbReference type="Proteomes" id="UP000694559">
    <property type="component" value="Unplaced"/>
</dbReference>
<dbReference type="InterPro" id="IPR008981">
    <property type="entry name" value="FMuLV_rcpt-bd"/>
</dbReference>
<dbReference type="InterPro" id="IPR018154">
    <property type="entry name" value="TLV/ENV_coat_polyprotein"/>
</dbReference>
<feature type="signal peptide" evidence="3">
    <location>
        <begin position="1"/>
        <end position="23"/>
    </location>
</feature>
<feature type="chain" id="PRO_5034008439" description="Envelope glycoprotein" evidence="3">
    <location>
        <begin position="24"/>
        <end position="504"/>
    </location>
</feature>
<organism evidence="4 5">
    <name type="scientific">Naja naja</name>
    <name type="common">Indian cobra</name>
    <dbReference type="NCBI Taxonomy" id="35670"/>
    <lineage>
        <taxon>Eukaryota</taxon>
        <taxon>Metazoa</taxon>
        <taxon>Chordata</taxon>
        <taxon>Craniata</taxon>
        <taxon>Vertebrata</taxon>
        <taxon>Euteleostomi</taxon>
        <taxon>Lepidosauria</taxon>
        <taxon>Squamata</taxon>
        <taxon>Bifurcata</taxon>
        <taxon>Unidentata</taxon>
        <taxon>Episquamata</taxon>
        <taxon>Toxicofera</taxon>
        <taxon>Serpentes</taxon>
        <taxon>Colubroidea</taxon>
        <taxon>Elapidae</taxon>
        <taxon>Elapinae</taxon>
        <taxon>Naja</taxon>
    </lineage>
</organism>
<dbReference type="SUPFAM" id="SSF58069">
    <property type="entry name" value="Virus ectodomain"/>
    <property type="match status" value="1"/>
</dbReference>
<evidence type="ECO:0008006" key="6">
    <source>
        <dbReference type="Google" id="ProtNLM"/>
    </source>
</evidence>
<reference evidence="4" key="2">
    <citation type="submission" date="2025-09" db="UniProtKB">
        <authorList>
            <consortium name="Ensembl"/>
        </authorList>
    </citation>
    <scope>IDENTIFICATION</scope>
</reference>
<evidence type="ECO:0000256" key="3">
    <source>
        <dbReference type="SAM" id="SignalP"/>
    </source>
</evidence>
<dbReference type="PANTHER" id="PTHR10424:SF82">
    <property type="entry name" value="ENVELOPE GLYCOPROTEIN-RELATED"/>
    <property type="match status" value="1"/>
</dbReference>
<evidence type="ECO:0000313" key="5">
    <source>
        <dbReference type="Proteomes" id="UP000694559"/>
    </source>
</evidence>
<dbReference type="Ensembl" id="ENSNNAT00000005358.1">
    <property type="protein sequence ID" value="ENSNNAP00000005132.1"/>
    <property type="gene ID" value="ENSNNAG00000003437.1"/>
</dbReference>
<accession>A0A8C6VFD4</accession>
<dbReference type="AlphaFoldDB" id="A0A8C6VFD4"/>
<dbReference type="Gene3D" id="1.10.287.210">
    <property type="match status" value="1"/>
</dbReference>
<evidence type="ECO:0000313" key="4">
    <source>
        <dbReference type="Ensembl" id="ENSNNAP00000005132.1"/>
    </source>
</evidence>
<dbReference type="GeneTree" id="ENSGT00690000102286"/>
<dbReference type="SUPFAM" id="SSF49830">
    <property type="entry name" value="ENV polyprotein, receptor-binding domain"/>
    <property type="match status" value="1"/>
</dbReference>
<proteinExistence type="predicted"/>
<name>A0A8C6VFD4_NAJNA</name>